<evidence type="ECO:0000256" key="1">
    <source>
        <dbReference type="SAM" id="Coils"/>
    </source>
</evidence>
<dbReference type="EMBL" id="JAWQEG010000248">
    <property type="protein sequence ID" value="KAK3892731.1"/>
    <property type="molecule type" value="Genomic_DNA"/>
</dbReference>
<dbReference type="AlphaFoldDB" id="A0AAE1L162"/>
<dbReference type="Proteomes" id="UP001286313">
    <property type="component" value="Unassembled WGS sequence"/>
</dbReference>
<sequence>MVRVSLLKVAVLVLVVVVAQMVRLALLKVAVLVVVVVVAQVGVAQQTSHFVNTVNGVTTGECAYVNGQGEPIKIKFRQTPNGHVTAEANHPSVQNAVAELDVCKEAVNTASHNTQQNIQQTQEQISRQHQQLQEQIRLQQEAIFNQRVFIPLFPSGPPNFP</sequence>
<keyword evidence="1" id="KW-0175">Coiled coil</keyword>
<gene>
    <name evidence="2" type="ORF">Pcinc_003421</name>
</gene>
<evidence type="ECO:0000313" key="2">
    <source>
        <dbReference type="EMBL" id="KAK3892731.1"/>
    </source>
</evidence>
<feature type="coiled-coil region" evidence="1">
    <location>
        <begin position="115"/>
        <end position="142"/>
    </location>
</feature>
<evidence type="ECO:0000313" key="3">
    <source>
        <dbReference type="Proteomes" id="UP001286313"/>
    </source>
</evidence>
<comment type="caution">
    <text evidence="2">The sequence shown here is derived from an EMBL/GenBank/DDBJ whole genome shotgun (WGS) entry which is preliminary data.</text>
</comment>
<organism evidence="2 3">
    <name type="scientific">Petrolisthes cinctipes</name>
    <name type="common">Flat porcelain crab</name>
    <dbReference type="NCBI Taxonomy" id="88211"/>
    <lineage>
        <taxon>Eukaryota</taxon>
        <taxon>Metazoa</taxon>
        <taxon>Ecdysozoa</taxon>
        <taxon>Arthropoda</taxon>
        <taxon>Crustacea</taxon>
        <taxon>Multicrustacea</taxon>
        <taxon>Malacostraca</taxon>
        <taxon>Eumalacostraca</taxon>
        <taxon>Eucarida</taxon>
        <taxon>Decapoda</taxon>
        <taxon>Pleocyemata</taxon>
        <taxon>Anomura</taxon>
        <taxon>Galatheoidea</taxon>
        <taxon>Porcellanidae</taxon>
        <taxon>Petrolisthes</taxon>
    </lineage>
</organism>
<reference evidence="2" key="1">
    <citation type="submission" date="2023-10" db="EMBL/GenBank/DDBJ databases">
        <title>Genome assemblies of two species of porcelain crab, Petrolisthes cinctipes and Petrolisthes manimaculis (Anomura: Porcellanidae).</title>
        <authorList>
            <person name="Angst P."/>
        </authorList>
    </citation>
    <scope>NUCLEOTIDE SEQUENCE</scope>
    <source>
        <strain evidence="2">PB745_01</strain>
        <tissue evidence="2">Gill</tissue>
    </source>
</reference>
<keyword evidence="3" id="KW-1185">Reference proteome</keyword>
<protein>
    <submittedName>
        <fullName evidence="2">Uncharacterized protein</fullName>
    </submittedName>
</protein>
<name>A0AAE1L162_PETCI</name>
<accession>A0AAE1L162</accession>
<proteinExistence type="predicted"/>